<dbReference type="Proteomes" id="UP001497644">
    <property type="component" value="Unassembled WGS sequence"/>
</dbReference>
<evidence type="ECO:0000313" key="2">
    <source>
        <dbReference type="Proteomes" id="UP001497644"/>
    </source>
</evidence>
<organism evidence="1 2">
    <name type="scientific">Lasius platythorax</name>
    <dbReference type="NCBI Taxonomy" id="488582"/>
    <lineage>
        <taxon>Eukaryota</taxon>
        <taxon>Metazoa</taxon>
        <taxon>Ecdysozoa</taxon>
        <taxon>Arthropoda</taxon>
        <taxon>Hexapoda</taxon>
        <taxon>Insecta</taxon>
        <taxon>Pterygota</taxon>
        <taxon>Neoptera</taxon>
        <taxon>Endopterygota</taxon>
        <taxon>Hymenoptera</taxon>
        <taxon>Apocrita</taxon>
        <taxon>Aculeata</taxon>
        <taxon>Formicoidea</taxon>
        <taxon>Formicidae</taxon>
        <taxon>Formicinae</taxon>
        <taxon>Lasius</taxon>
        <taxon>Lasius</taxon>
    </lineage>
</organism>
<comment type="caution">
    <text evidence="1">The sequence shown here is derived from an EMBL/GenBank/DDBJ whole genome shotgun (WGS) entry which is preliminary data.</text>
</comment>
<sequence>MISRNHLDSFTLPKLHKELRHFGVTDPPLDHSACVDMIMNLLERKVPRKNTMIQQTLEAEGMPDSPVSSVQPPSEVSNIAINQSFAQSFQKPSSDDTLSNLCTLLTSHIQQQNQQVKLQQEQAFQQQEMLTKLLTVLSINSASAQSRSQTDFQPPAALEQNFNTASRTQVPENFSMFSSSASKFLSSQIPQFGGTDKEDVKI</sequence>
<dbReference type="EMBL" id="CAXIPU020000446">
    <property type="protein sequence ID" value="CAL1672096.1"/>
    <property type="molecule type" value="Genomic_DNA"/>
</dbReference>
<keyword evidence="2" id="KW-1185">Reference proteome</keyword>
<proteinExistence type="predicted"/>
<dbReference type="AlphaFoldDB" id="A0AAV2MYH3"/>
<reference evidence="1" key="1">
    <citation type="submission" date="2024-04" db="EMBL/GenBank/DDBJ databases">
        <authorList>
            <consortium name="Molecular Ecology Group"/>
        </authorList>
    </citation>
    <scope>NUCLEOTIDE SEQUENCE</scope>
</reference>
<gene>
    <name evidence="1" type="ORF">LPLAT_LOCUS5502</name>
</gene>
<accession>A0AAV2MYH3</accession>
<protein>
    <submittedName>
        <fullName evidence="1">Uncharacterized protein</fullName>
    </submittedName>
</protein>
<evidence type="ECO:0000313" key="1">
    <source>
        <dbReference type="EMBL" id="CAL1672096.1"/>
    </source>
</evidence>
<name>A0AAV2MYH3_9HYME</name>